<dbReference type="AlphaFoldDB" id="A0A5J5ITY3"/>
<keyword evidence="1" id="KW-0540">Nuclease</keyword>
<protein>
    <submittedName>
        <fullName evidence="5">3'-5' exonuclease</fullName>
    </submittedName>
</protein>
<dbReference type="EMBL" id="VYRZ01000002">
    <property type="protein sequence ID" value="KAA9086774.1"/>
    <property type="molecule type" value="Genomic_DNA"/>
</dbReference>
<sequence>MESDRARPDPLPALVDEQLDLWPVEAPGWCRLVGVFDLETTGVDVTSDRIVTAHVGLLDAEGGAVSAQTWLADPGVDIPDAAAAIHGITTERARCEGRPVGEVVSEVVTALRGLFDAGIPVVAYNAPFDFSLLKYEALRHGIEPILDPSPVIDPLVIDKRYDRYRRGKRTLAVVAEHYAVLLMGAHEAAADAIAAGRVAQVLATRFADGLPPSAAELHTRQIGWARAQAASLSEYFVSIGRLDAEIDGAWPIR</sequence>
<reference evidence="6" key="1">
    <citation type="submission" date="2019-09" db="EMBL/GenBank/DDBJ databases">
        <title>Mumia zhuanghuii sp. nov. isolated from the intestinal contents of plateau pika (Ochotona curzoniae) in the Qinghai-Tibet plateau of China.</title>
        <authorList>
            <person name="Tian Z."/>
        </authorList>
    </citation>
    <scope>NUCLEOTIDE SEQUENCE [LARGE SCALE GENOMIC DNA]</scope>
    <source>
        <strain evidence="6">DSM 25564</strain>
    </source>
</reference>
<keyword evidence="6" id="KW-1185">Reference proteome</keyword>
<evidence type="ECO:0000313" key="5">
    <source>
        <dbReference type="EMBL" id="KAA9086774.1"/>
    </source>
</evidence>
<keyword evidence="2" id="KW-0378">Hydrolase</keyword>
<dbReference type="Pfam" id="PF00929">
    <property type="entry name" value="RNase_T"/>
    <property type="match status" value="1"/>
</dbReference>
<evidence type="ECO:0000256" key="2">
    <source>
        <dbReference type="ARBA" id="ARBA00022801"/>
    </source>
</evidence>
<dbReference type="Gene3D" id="3.30.420.10">
    <property type="entry name" value="Ribonuclease H-like superfamily/Ribonuclease H"/>
    <property type="match status" value="1"/>
</dbReference>
<proteinExistence type="predicted"/>
<dbReference type="NCBIfam" id="NF005927">
    <property type="entry name" value="PRK07942.1"/>
    <property type="match status" value="1"/>
</dbReference>
<dbReference type="GO" id="GO:0005829">
    <property type="term" value="C:cytosol"/>
    <property type="evidence" value="ECO:0007669"/>
    <property type="project" value="TreeGrafter"/>
</dbReference>
<feature type="domain" description="Exonuclease" evidence="4">
    <location>
        <begin position="31"/>
        <end position="208"/>
    </location>
</feature>
<dbReference type="InterPro" id="IPR012337">
    <property type="entry name" value="RNaseH-like_sf"/>
</dbReference>
<dbReference type="CDD" id="cd06127">
    <property type="entry name" value="DEDDh"/>
    <property type="match status" value="1"/>
</dbReference>
<dbReference type="Proteomes" id="UP000327039">
    <property type="component" value="Unassembled WGS sequence"/>
</dbReference>
<organism evidence="5 6">
    <name type="scientific">Microbacterium radiodurans</name>
    <dbReference type="NCBI Taxonomy" id="661398"/>
    <lineage>
        <taxon>Bacteria</taxon>
        <taxon>Bacillati</taxon>
        <taxon>Actinomycetota</taxon>
        <taxon>Actinomycetes</taxon>
        <taxon>Micrococcales</taxon>
        <taxon>Microbacteriaceae</taxon>
        <taxon>Microbacterium</taxon>
    </lineage>
</organism>
<comment type="caution">
    <text evidence="5">The sequence shown here is derived from an EMBL/GenBank/DDBJ whole genome shotgun (WGS) entry which is preliminary data.</text>
</comment>
<dbReference type="InterPro" id="IPR013520">
    <property type="entry name" value="Ribonucl_H"/>
</dbReference>
<evidence type="ECO:0000313" key="6">
    <source>
        <dbReference type="Proteomes" id="UP000327039"/>
    </source>
</evidence>
<dbReference type="PANTHER" id="PTHR30231:SF4">
    <property type="entry name" value="PROTEIN NEN2"/>
    <property type="match status" value="1"/>
</dbReference>
<dbReference type="GO" id="GO:0008408">
    <property type="term" value="F:3'-5' exonuclease activity"/>
    <property type="evidence" value="ECO:0007669"/>
    <property type="project" value="TreeGrafter"/>
</dbReference>
<keyword evidence="3 5" id="KW-0269">Exonuclease</keyword>
<dbReference type="OrthoDB" id="9791657at2"/>
<dbReference type="GO" id="GO:0003676">
    <property type="term" value="F:nucleic acid binding"/>
    <property type="evidence" value="ECO:0007669"/>
    <property type="project" value="InterPro"/>
</dbReference>
<dbReference type="SUPFAM" id="SSF53098">
    <property type="entry name" value="Ribonuclease H-like"/>
    <property type="match status" value="1"/>
</dbReference>
<evidence type="ECO:0000256" key="1">
    <source>
        <dbReference type="ARBA" id="ARBA00022722"/>
    </source>
</evidence>
<dbReference type="PANTHER" id="PTHR30231">
    <property type="entry name" value="DNA POLYMERASE III SUBUNIT EPSILON"/>
    <property type="match status" value="1"/>
</dbReference>
<dbReference type="SMART" id="SM00479">
    <property type="entry name" value="EXOIII"/>
    <property type="match status" value="1"/>
</dbReference>
<evidence type="ECO:0000256" key="3">
    <source>
        <dbReference type="ARBA" id="ARBA00022839"/>
    </source>
</evidence>
<accession>A0A5J5ITY3</accession>
<evidence type="ECO:0000259" key="4">
    <source>
        <dbReference type="SMART" id="SM00479"/>
    </source>
</evidence>
<dbReference type="InterPro" id="IPR036397">
    <property type="entry name" value="RNaseH_sf"/>
</dbReference>
<gene>
    <name evidence="5" type="ORF">F6B42_07165</name>
</gene>
<name>A0A5J5ITY3_9MICO</name>